<organism evidence="6 7">
    <name type="scientific">Microlunatus flavus</name>
    <dbReference type="NCBI Taxonomy" id="1036181"/>
    <lineage>
        <taxon>Bacteria</taxon>
        <taxon>Bacillati</taxon>
        <taxon>Actinomycetota</taxon>
        <taxon>Actinomycetes</taxon>
        <taxon>Propionibacteriales</taxon>
        <taxon>Propionibacteriaceae</taxon>
        <taxon>Microlunatus</taxon>
    </lineage>
</organism>
<evidence type="ECO:0000256" key="1">
    <source>
        <dbReference type="ARBA" id="ARBA00023015"/>
    </source>
</evidence>
<dbReference type="CDD" id="cd01392">
    <property type="entry name" value="HTH_LacI"/>
    <property type="match status" value="1"/>
</dbReference>
<name>A0A1H9KZE1_9ACTN</name>
<dbReference type="InterPro" id="IPR010982">
    <property type="entry name" value="Lambda_DNA-bd_dom_sf"/>
</dbReference>
<dbReference type="Pfam" id="PF00356">
    <property type="entry name" value="LacI"/>
    <property type="match status" value="1"/>
</dbReference>
<dbReference type="STRING" id="1036181.SAMN05421756_10885"/>
<gene>
    <name evidence="6" type="ORF">SAMN05421756_10885</name>
</gene>
<protein>
    <submittedName>
        <fullName evidence="6">LacI family transcriptional regulator</fullName>
    </submittedName>
</protein>
<evidence type="ECO:0000259" key="5">
    <source>
        <dbReference type="PROSITE" id="PS50932"/>
    </source>
</evidence>
<dbReference type="SMART" id="SM00354">
    <property type="entry name" value="HTH_LACI"/>
    <property type="match status" value="1"/>
</dbReference>
<dbReference type="PANTHER" id="PTHR30146:SF109">
    <property type="entry name" value="HTH-TYPE TRANSCRIPTIONAL REGULATOR GALS"/>
    <property type="match status" value="1"/>
</dbReference>
<dbReference type="SUPFAM" id="SSF47413">
    <property type="entry name" value="lambda repressor-like DNA-binding domains"/>
    <property type="match status" value="1"/>
</dbReference>
<keyword evidence="1" id="KW-0805">Transcription regulation</keyword>
<dbReference type="PRINTS" id="PR00036">
    <property type="entry name" value="HTHLACI"/>
</dbReference>
<dbReference type="AlphaFoldDB" id="A0A1H9KZE1"/>
<evidence type="ECO:0000256" key="3">
    <source>
        <dbReference type="ARBA" id="ARBA00023163"/>
    </source>
</evidence>
<reference evidence="7" key="1">
    <citation type="submission" date="2016-10" db="EMBL/GenBank/DDBJ databases">
        <authorList>
            <person name="Varghese N."/>
            <person name="Submissions S."/>
        </authorList>
    </citation>
    <scope>NUCLEOTIDE SEQUENCE [LARGE SCALE GENOMIC DNA]</scope>
    <source>
        <strain evidence="7">CGMCC 4.6856</strain>
    </source>
</reference>
<dbReference type="GO" id="GO:0003700">
    <property type="term" value="F:DNA-binding transcription factor activity"/>
    <property type="evidence" value="ECO:0007669"/>
    <property type="project" value="TreeGrafter"/>
</dbReference>
<proteinExistence type="predicted"/>
<dbReference type="PROSITE" id="PS50932">
    <property type="entry name" value="HTH_LACI_2"/>
    <property type="match status" value="1"/>
</dbReference>
<dbReference type="Proteomes" id="UP000198504">
    <property type="component" value="Unassembled WGS sequence"/>
</dbReference>
<dbReference type="PROSITE" id="PS00356">
    <property type="entry name" value="HTH_LACI_1"/>
    <property type="match status" value="1"/>
</dbReference>
<dbReference type="InterPro" id="IPR046335">
    <property type="entry name" value="LacI/GalR-like_sensor"/>
</dbReference>
<keyword evidence="3" id="KW-0804">Transcription</keyword>
<dbReference type="Pfam" id="PF13377">
    <property type="entry name" value="Peripla_BP_3"/>
    <property type="match status" value="1"/>
</dbReference>
<keyword evidence="2" id="KW-0238">DNA-binding</keyword>
<dbReference type="PANTHER" id="PTHR30146">
    <property type="entry name" value="LACI-RELATED TRANSCRIPTIONAL REPRESSOR"/>
    <property type="match status" value="1"/>
</dbReference>
<dbReference type="CDD" id="cd06267">
    <property type="entry name" value="PBP1_LacI_sugar_binding-like"/>
    <property type="match status" value="1"/>
</dbReference>
<evidence type="ECO:0000313" key="7">
    <source>
        <dbReference type="Proteomes" id="UP000198504"/>
    </source>
</evidence>
<sequence length="371" mass="39303">MRLHPGADQGRRGAARRGDRVPRTPGPSAADALPVPTMRDVAERAGVGLATVSRVVNEVGSVRPATAERVRTAITELGFQRDEVARALRPGQHSRTVGLLLGDLTNPFYATLAKAAVAAANAARYAVVLSTVDEDPEVERQAIGELVGRRIAGLVIVPDQGDYRFLREATGRRPLPVVFVDRPSTGADGDSVVLDNEGGARMATAHLVTHGHRRVAVLVAPSYWTTGRRLRGYRRALREAGLGVDERLVVTLRHGTPHEAQAATRELLALDDPPTALFCTTGFLAQGALRALGPRHPLAVVGFDDFPLADLLPVPLTVVATDPERMAAAAVELLLARVAGSTGTPARLVLPVRLVERGSGEVPGPHAAAVR</sequence>
<dbReference type="InterPro" id="IPR000843">
    <property type="entry name" value="HTH_LacI"/>
</dbReference>
<evidence type="ECO:0000313" key="6">
    <source>
        <dbReference type="EMBL" id="SER04516.1"/>
    </source>
</evidence>
<dbReference type="Gene3D" id="3.40.50.2300">
    <property type="match status" value="2"/>
</dbReference>
<feature type="domain" description="HTH lacI-type" evidence="5">
    <location>
        <begin position="36"/>
        <end position="90"/>
    </location>
</feature>
<evidence type="ECO:0000256" key="2">
    <source>
        <dbReference type="ARBA" id="ARBA00023125"/>
    </source>
</evidence>
<accession>A0A1H9KZE1</accession>
<dbReference type="SUPFAM" id="SSF53822">
    <property type="entry name" value="Periplasmic binding protein-like I"/>
    <property type="match status" value="1"/>
</dbReference>
<dbReference type="GO" id="GO:0000976">
    <property type="term" value="F:transcription cis-regulatory region binding"/>
    <property type="evidence" value="ECO:0007669"/>
    <property type="project" value="TreeGrafter"/>
</dbReference>
<feature type="region of interest" description="Disordered" evidence="4">
    <location>
        <begin position="1"/>
        <end position="34"/>
    </location>
</feature>
<dbReference type="EMBL" id="FOFA01000008">
    <property type="protein sequence ID" value="SER04516.1"/>
    <property type="molecule type" value="Genomic_DNA"/>
</dbReference>
<evidence type="ECO:0000256" key="4">
    <source>
        <dbReference type="SAM" id="MobiDB-lite"/>
    </source>
</evidence>
<dbReference type="InterPro" id="IPR028082">
    <property type="entry name" value="Peripla_BP_I"/>
</dbReference>
<keyword evidence="7" id="KW-1185">Reference proteome</keyword>
<dbReference type="Gene3D" id="1.10.260.40">
    <property type="entry name" value="lambda repressor-like DNA-binding domains"/>
    <property type="match status" value="1"/>
</dbReference>